<keyword evidence="2" id="KW-1185">Reference proteome</keyword>
<proteinExistence type="predicted"/>
<dbReference type="EMBL" id="CM042011">
    <property type="protein sequence ID" value="KAI3767360.1"/>
    <property type="molecule type" value="Genomic_DNA"/>
</dbReference>
<gene>
    <name evidence="1" type="ORF">L2E82_17455</name>
</gene>
<reference evidence="1 2" key="2">
    <citation type="journal article" date="2022" name="Mol. Ecol. Resour.">
        <title>The genomes of chicory, endive, great burdock and yacon provide insights into Asteraceae paleo-polyploidization history and plant inulin production.</title>
        <authorList>
            <person name="Fan W."/>
            <person name="Wang S."/>
            <person name="Wang H."/>
            <person name="Wang A."/>
            <person name="Jiang F."/>
            <person name="Liu H."/>
            <person name="Zhao H."/>
            <person name="Xu D."/>
            <person name="Zhang Y."/>
        </authorList>
    </citation>
    <scope>NUCLEOTIDE SEQUENCE [LARGE SCALE GENOMIC DNA]</scope>
    <source>
        <strain evidence="2">cv. Punajuju</strain>
        <tissue evidence="1">Leaves</tissue>
    </source>
</reference>
<evidence type="ECO:0000313" key="2">
    <source>
        <dbReference type="Proteomes" id="UP001055811"/>
    </source>
</evidence>
<accession>A0ACB9F965</accession>
<organism evidence="1 2">
    <name type="scientific">Cichorium intybus</name>
    <name type="common">Chicory</name>
    <dbReference type="NCBI Taxonomy" id="13427"/>
    <lineage>
        <taxon>Eukaryota</taxon>
        <taxon>Viridiplantae</taxon>
        <taxon>Streptophyta</taxon>
        <taxon>Embryophyta</taxon>
        <taxon>Tracheophyta</taxon>
        <taxon>Spermatophyta</taxon>
        <taxon>Magnoliopsida</taxon>
        <taxon>eudicotyledons</taxon>
        <taxon>Gunneridae</taxon>
        <taxon>Pentapetalae</taxon>
        <taxon>asterids</taxon>
        <taxon>campanulids</taxon>
        <taxon>Asterales</taxon>
        <taxon>Asteraceae</taxon>
        <taxon>Cichorioideae</taxon>
        <taxon>Cichorieae</taxon>
        <taxon>Cichoriinae</taxon>
        <taxon>Cichorium</taxon>
    </lineage>
</organism>
<evidence type="ECO:0000313" key="1">
    <source>
        <dbReference type="EMBL" id="KAI3767360.1"/>
    </source>
</evidence>
<dbReference type="Proteomes" id="UP001055811">
    <property type="component" value="Linkage Group LG03"/>
</dbReference>
<comment type="caution">
    <text evidence="1">The sequence shown here is derived from an EMBL/GenBank/DDBJ whole genome shotgun (WGS) entry which is preliminary data.</text>
</comment>
<protein>
    <submittedName>
        <fullName evidence="1">Uncharacterized protein</fullName>
    </submittedName>
</protein>
<reference evidence="2" key="1">
    <citation type="journal article" date="2022" name="Mol. Ecol. Resour.">
        <title>The genomes of chicory, endive, great burdock and yacon provide insights into Asteraceae palaeo-polyploidization history and plant inulin production.</title>
        <authorList>
            <person name="Fan W."/>
            <person name="Wang S."/>
            <person name="Wang H."/>
            <person name="Wang A."/>
            <person name="Jiang F."/>
            <person name="Liu H."/>
            <person name="Zhao H."/>
            <person name="Xu D."/>
            <person name="Zhang Y."/>
        </authorList>
    </citation>
    <scope>NUCLEOTIDE SEQUENCE [LARGE SCALE GENOMIC DNA]</scope>
    <source>
        <strain evidence="2">cv. Punajuju</strain>
    </source>
</reference>
<sequence length="195" mass="21801">MIPIMRWVSYSIPVESLSNFSHVASGPSGYFDDIGGKLTGDVDVAIRSSAPAAGDPPSSLEMKVTTATFPRIRSTVRRSATVTGNDGQHSSLLHYPLRRAEIHHRYYKRRSPPPPSPPAFLYYFAMRTYNMAFINRAGPELLYDISFGGGRDRNPEMTKMGYGFIFTTSLLYLLHSTQITNFHPLHFIDQLPSGI</sequence>
<name>A0ACB9F965_CICIN</name>